<feature type="compositionally biased region" description="Basic residues" evidence="1">
    <location>
        <begin position="90"/>
        <end position="101"/>
    </location>
</feature>
<evidence type="ECO:0000256" key="1">
    <source>
        <dbReference type="SAM" id="MobiDB-lite"/>
    </source>
</evidence>
<feature type="region of interest" description="Disordered" evidence="1">
    <location>
        <begin position="81"/>
        <end position="165"/>
    </location>
</feature>
<dbReference type="RefSeq" id="WP_126634856.1">
    <property type="nucleotide sequence ID" value="NZ_BIFH01000013.1"/>
</dbReference>
<dbReference type="EMBL" id="BIFH01000013">
    <property type="protein sequence ID" value="GCD92493.1"/>
    <property type="molecule type" value="Genomic_DNA"/>
</dbReference>
<keyword evidence="3" id="KW-1185">Reference proteome</keyword>
<accession>A0A401YD20</accession>
<feature type="compositionally biased region" description="Pro residues" evidence="1">
    <location>
        <begin position="124"/>
        <end position="134"/>
    </location>
</feature>
<dbReference type="Proteomes" id="UP000286931">
    <property type="component" value="Unassembled WGS sequence"/>
</dbReference>
<proteinExistence type="predicted"/>
<reference evidence="2 3" key="1">
    <citation type="submission" date="2018-12" db="EMBL/GenBank/DDBJ databases">
        <title>Draft genome sequence of Embleya hyalina NBRC 13850T.</title>
        <authorList>
            <person name="Komaki H."/>
            <person name="Hosoyama A."/>
            <person name="Kimura A."/>
            <person name="Ichikawa N."/>
            <person name="Tamura T."/>
        </authorList>
    </citation>
    <scope>NUCLEOTIDE SEQUENCE [LARGE SCALE GENOMIC DNA]</scope>
    <source>
        <strain evidence="2 3">NBRC 13850</strain>
    </source>
</reference>
<feature type="compositionally biased region" description="Low complexity" evidence="1">
    <location>
        <begin position="102"/>
        <end position="123"/>
    </location>
</feature>
<dbReference type="OrthoDB" id="4350383at2"/>
<organism evidence="2 3">
    <name type="scientific">Embleya hyalina</name>
    <dbReference type="NCBI Taxonomy" id="516124"/>
    <lineage>
        <taxon>Bacteria</taxon>
        <taxon>Bacillati</taxon>
        <taxon>Actinomycetota</taxon>
        <taxon>Actinomycetes</taxon>
        <taxon>Kitasatosporales</taxon>
        <taxon>Streptomycetaceae</taxon>
        <taxon>Embleya</taxon>
    </lineage>
</organism>
<comment type="caution">
    <text evidence="2">The sequence shown here is derived from an EMBL/GenBank/DDBJ whole genome shotgun (WGS) entry which is preliminary data.</text>
</comment>
<gene>
    <name evidence="2" type="ORF">EHYA_00131</name>
</gene>
<name>A0A401YD20_9ACTN</name>
<sequence>MSEHTAVPAWPVILIELGPNDTVEIGGVPVPVDPGRNPRDVALAVAAETAGVLGRAVRVQAVEPDGTTFPLIVDSEGRVVQAGDPTPVKPARRGLGLRRGRTAAATGPRHPRAGAAPEVRVAPPRAPEYEPPAFPGLSGGAEPSPSPVDPPSTPTLAVSTPPPAPVEHVDVSPVPAAKEAEEAWPDEGGRWDAGESPYVPTPTPEQQRALGVIGRALDRGEPDRALIVAKTMARAASASGDLGAAVATRELHAYLALLADRADLAARLYDEAVALFDPSRVDRSGWRERLAENARWCRSRAALDRVTRA</sequence>
<dbReference type="AlphaFoldDB" id="A0A401YD20"/>
<evidence type="ECO:0000313" key="3">
    <source>
        <dbReference type="Proteomes" id="UP000286931"/>
    </source>
</evidence>
<feature type="compositionally biased region" description="Pro residues" evidence="1">
    <location>
        <begin position="144"/>
        <end position="153"/>
    </location>
</feature>
<evidence type="ECO:0000313" key="2">
    <source>
        <dbReference type="EMBL" id="GCD92493.1"/>
    </source>
</evidence>
<protein>
    <submittedName>
        <fullName evidence="2">Uncharacterized protein</fullName>
    </submittedName>
</protein>